<evidence type="ECO:0000313" key="3">
    <source>
        <dbReference type="Proteomes" id="UP001231189"/>
    </source>
</evidence>
<proteinExistence type="predicted"/>
<feature type="region of interest" description="Disordered" evidence="1">
    <location>
        <begin position="179"/>
        <end position="202"/>
    </location>
</feature>
<dbReference type="Proteomes" id="UP001231189">
    <property type="component" value="Unassembled WGS sequence"/>
</dbReference>
<dbReference type="AlphaFoldDB" id="A0AAD8RPD8"/>
<evidence type="ECO:0000256" key="1">
    <source>
        <dbReference type="SAM" id="MobiDB-lite"/>
    </source>
</evidence>
<feature type="non-terminal residue" evidence="2">
    <location>
        <position position="1"/>
    </location>
</feature>
<gene>
    <name evidence="2" type="ORF">QYE76_003465</name>
</gene>
<sequence>VVRRTDGFFLHQRKYAHELLDRAGMLNCKSAATPVDTKSKLSATDGSLATDASSYRSIVGALHLTLTRPELQYAVQRCAFTCTLRGILIGLRSSGSSATFVAPWTSASPSTLHRHGHRRIFGRRLGRLPDTRRSTSGYCVYFGPSLISWSSSDNPRSLAPAPKRSTGLLTRLLRSGPLPTRHRLPVRATPQDPGHADIARSKPILRRPGCITASRETPHLAVSRAGRSRSTAA</sequence>
<dbReference type="PANTHER" id="PTHR11439">
    <property type="entry name" value="GAG-POL-RELATED RETROTRANSPOSON"/>
    <property type="match status" value="1"/>
</dbReference>
<keyword evidence="3" id="KW-1185">Reference proteome</keyword>
<dbReference type="PANTHER" id="PTHR11439:SF524">
    <property type="entry name" value="RNA-DIRECTED DNA POLYMERASE, PROTEIN KINASE RLK-PELLE-DLSV FAMILY"/>
    <property type="match status" value="1"/>
</dbReference>
<accession>A0AAD8RPD8</accession>
<evidence type="ECO:0000313" key="2">
    <source>
        <dbReference type="EMBL" id="KAK1629150.1"/>
    </source>
</evidence>
<dbReference type="EMBL" id="JAUUTY010000005">
    <property type="protein sequence ID" value="KAK1629150.1"/>
    <property type="molecule type" value="Genomic_DNA"/>
</dbReference>
<reference evidence="2" key="1">
    <citation type="submission" date="2023-07" db="EMBL/GenBank/DDBJ databases">
        <title>A chromosome-level genome assembly of Lolium multiflorum.</title>
        <authorList>
            <person name="Chen Y."/>
            <person name="Copetti D."/>
            <person name="Kolliker R."/>
            <person name="Studer B."/>
        </authorList>
    </citation>
    <scope>NUCLEOTIDE SEQUENCE</scope>
    <source>
        <strain evidence="2">02402/16</strain>
        <tissue evidence="2">Leaf</tissue>
    </source>
</reference>
<evidence type="ECO:0008006" key="4">
    <source>
        <dbReference type="Google" id="ProtNLM"/>
    </source>
</evidence>
<comment type="caution">
    <text evidence="2">The sequence shown here is derived from an EMBL/GenBank/DDBJ whole genome shotgun (WGS) entry which is preliminary data.</text>
</comment>
<organism evidence="2 3">
    <name type="scientific">Lolium multiflorum</name>
    <name type="common">Italian ryegrass</name>
    <name type="synonym">Lolium perenne subsp. multiflorum</name>
    <dbReference type="NCBI Taxonomy" id="4521"/>
    <lineage>
        <taxon>Eukaryota</taxon>
        <taxon>Viridiplantae</taxon>
        <taxon>Streptophyta</taxon>
        <taxon>Embryophyta</taxon>
        <taxon>Tracheophyta</taxon>
        <taxon>Spermatophyta</taxon>
        <taxon>Magnoliopsida</taxon>
        <taxon>Liliopsida</taxon>
        <taxon>Poales</taxon>
        <taxon>Poaceae</taxon>
        <taxon>BOP clade</taxon>
        <taxon>Pooideae</taxon>
        <taxon>Poodae</taxon>
        <taxon>Poeae</taxon>
        <taxon>Poeae Chloroplast Group 2 (Poeae type)</taxon>
        <taxon>Loliodinae</taxon>
        <taxon>Loliinae</taxon>
        <taxon>Lolium</taxon>
    </lineage>
</organism>
<protein>
    <recommendedName>
        <fullName evidence="4">Mitochondrial protein</fullName>
    </recommendedName>
</protein>
<name>A0AAD8RPD8_LOLMU</name>